<dbReference type="AlphaFoldDB" id="A0AAU9QGW3"/>
<proteinExistence type="predicted"/>
<accession>A0AAU9QGW3</accession>
<organism evidence="1 2">
    <name type="scientific">Vibrio jasicida</name>
    <dbReference type="NCBI Taxonomy" id="766224"/>
    <lineage>
        <taxon>Bacteria</taxon>
        <taxon>Pseudomonadati</taxon>
        <taxon>Pseudomonadota</taxon>
        <taxon>Gammaproteobacteria</taxon>
        <taxon>Vibrionales</taxon>
        <taxon>Vibrionaceae</taxon>
        <taxon>Vibrio</taxon>
    </lineage>
</organism>
<evidence type="ECO:0000313" key="2">
    <source>
        <dbReference type="Proteomes" id="UP001295462"/>
    </source>
</evidence>
<dbReference type="RefSeq" id="WP_038882314.1">
    <property type="nucleotide sequence ID" value="NZ_CAKMTZ010000035.1"/>
</dbReference>
<protein>
    <submittedName>
        <fullName evidence="1">Uncharacterized protein</fullName>
    </submittedName>
</protein>
<dbReference type="EMBL" id="CAKMUD010000024">
    <property type="protein sequence ID" value="CAH1573980.1"/>
    <property type="molecule type" value="Genomic_DNA"/>
</dbReference>
<dbReference type="Proteomes" id="UP001295462">
    <property type="component" value="Unassembled WGS sequence"/>
</dbReference>
<gene>
    <name evidence="1" type="ORF">THF1A12_120170</name>
</gene>
<comment type="caution">
    <text evidence="1">The sequence shown here is derived from an EMBL/GenBank/DDBJ whole genome shotgun (WGS) entry which is preliminary data.</text>
</comment>
<sequence length="150" mass="16871">MELNKGRLQVFPPPASKETGGDVDLTDYFTKTEIYEILRSYLTEEEINALLDDYYNKTEIDDKLKDKADKSDLEGLMKLGEVQSTGFSSYYGLPAEALEEAMSRVPDNSVICRSLKQSKHVGNGDYKYAIKVYYRLITSIATASATIEES</sequence>
<name>A0AAU9QGW3_9VIBR</name>
<evidence type="ECO:0000313" key="1">
    <source>
        <dbReference type="EMBL" id="CAH1573980.1"/>
    </source>
</evidence>
<reference evidence="1" key="1">
    <citation type="submission" date="2022-01" db="EMBL/GenBank/DDBJ databases">
        <authorList>
            <person name="Lagorce A."/>
        </authorList>
    </citation>
    <scope>NUCLEOTIDE SEQUENCE</scope>
    <source>
        <strain evidence="1">Th15_F1_A12</strain>
    </source>
</reference>